<sequence length="96" mass="10154">MPADVMIDAAGDHVVISGMAVEAPGGIDSPGALWSALSESRELLGPFPRDRGWPIDELLSLSRRDSWAGCATPADSSMAQRHSTRPSSASPIARPW</sequence>
<protein>
    <submittedName>
        <fullName evidence="3">Beta-ketoacyl synthase, N-terminal domain protein</fullName>
    </submittedName>
</protein>
<evidence type="ECO:0000259" key="2">
    <source>
        <dbReference type="Pfam" id="PF00109"/>
    </source>
</evidence>
<dbReference type="InterPro" id="IPR016039">
    <property type="entry name" value="Thiolase-like"/>
</dbReference>
<evidence type="ECO:0000313" key="4">
    <source>
        <dbReference type="Proteomes" id="UP000188532"/>
    </source>
</evidence>
<dbReference type="Gene3D" id="3.40.47.10">
    <property type="match status" value="1"/>
</dbReference>
<dbReference type="Proteomes" id="UP000188532">
    <property type="component" value="Unassembled WGS sequence"/>
</dbReference>
<gene>
    <name evidence="3" type="ORF">BZL29_1721</name>
</gene>
<evidence type="ECO:0000256" key="1">
    <source>
        <dbReference type="SAM" id="MobiDB-lite"/>
    </source>
</evidence>
<feature type="domain" description="Beta-ketoacyl synthase-like N-terminal" evidence="2">
    <location>
        <begin position="13"/>
        <end position="61"/>
    </location>
</feature>
<feature type="compositionally biased region" description="Polar residues" evidence="1">
    <location>
        <begin position="74"/>
        <end position="90"/>
    </location>
</feature>
<dbReference type="Pfam" id="PF00109">
    <property type="entry name" value="ketoacyl-synt"/>
    <property type="match status" value="1"/>
</dbReference>
<dbReference type="EMBL" id="MVBN01000002">
    <property type="protein sequence ID" value="OOK80489.1"/>
    <property type="molecule type" value="Genomic_DNA"/>
</dbReference>
<proteinExistence type="predicted"/>
<evidence type="ECO:0000313" key="3">
    <source>
        <dbReference type="EMBL" id="OOK80489.1"/>
    </source>
</evidence>
<dbReference type="InterPro" id="IPR014030">
    <property type="entry name" value="Ketoacyl_synth_N"/>
</dbReference>
<comment type="caution">
    <text evidence="3">The sequence shown here is derived from an EMBL/GenBank/DDBJ whole genome shotgun (WGS) entry which is preliminary data.</text>
</comment>
<dbReference type="GO" id="GO:0016746">
    <property type="term" value="F:acyltransferase activity"/>
    <property type="evidence" value="ECO:0007669"/>
    <property type="project" value="InterPro"/>
</dbReference>
<reference evidence="3 4" key="1">
    <citation type="submission" date="2017-02" db="EMBL/GenBank/DDBJ databases">
        <title>Complete genome sequences of Mycobacterium kansasii strains isolated from rhesus macaques.</title>
        <authorList>
            <person name="Panda A."/>
            <person name="Nagaraj S."/>
            <person name="Zhao X."/>
            <person name="Tettelin H."/>
            <person name="Detolla L.J."/>
        </authorList>
    </citation>
    <scope>NUCLEOTIDE SEQUENCE [LARGE SCALE GENOMIC DNA]</scope>
    <source>
        <strain evidence="3 4">11-3469</strain>
    </source>
</reference>
<dbReference type="SUPFAM" id="SSF53901">
    <property type="entry name" value="Thiolase-like"/>
    <property type="match status" value="1"/>
</dbReference>
<name>A0A1V3XMS9_MYCKA</name>
<dbReference type="AlphaFoldDB" id="A0A1V3XMS9"/>
<organism evidence="3 4">
    <name type="scientific">Mycobacterium kansasii</name>
    <dbReference type="NCBI Taxonomy" id="1768"/>
    <lineage>
        <taxon>Bacteria</taxon>
        <taxon>Bacillati</taxon>
        <taxon>Actinomycetota</taxon>
        <taxon>Actinomycetes</taxon>
        <taxon>Mycobacteriales</taxon>
        <taxon>Mycobacteriaceae</taxon>
        <taxon>Mycobacterium</taxon>
    </lineage>
</organism>
<feature type="region of interest" description="Disordered" evidence="1">
    <location>
        <begin position="71"/>
        <end position="96"/>
    </location>
</feature>
<accession>A0A1V3XMS9</accession>